<evidence type="ECO:0000256" key="5">
    <source>
        <dbReference type="SAM" id="Phobius"/>
    </source>
</evidence>
<dbReference type="InParanoid" id="A0A1V9X7A7"/>
<comment type="subcellular location">
    <subcellularLocation>
        <location evidence="1">Membrane</location>
        <topology evidence="1">Multi-pass membrane protein</topology>
    </subcellularLocation>
</comment>
<dbReference type="InterPro" id="IPR002293">
    <property type="entry name" value="AA/rel_permease1"/>
</dbReference>
<feature type="transmembrane region" description="Helical" evidence="5">
    <location>
        <begin position="105"/>
        <end position="125"/>
    </location>
</feature>
<keyword evidence="2 5" id="KW-0812">Transmembrane</keyword>
<evidence type="ECO:0000256" key="2">
    <source>
        <dbReference type="ARBA" id="ARBA00022692"/>
    </source>
</evidence>
<dbReference type="Gene3D" id="1.20.1740.10">
    <property type="entry name" value="Amino acid/polyamine transporter I"/>
    <property type="match status" value="1"/>
</dbReference>
<dbReference type="EMBL" id="MNPL01021145">
    <property type="protein sequence ID" value="OQR69417.1"/>
    <property type="molecule type" value="Genomic_DNA"/>
</dbReference>
<evidence type="ECO:0000256" key="4">
    <source>
        <dbReference type="ARBA" id="ARBA00023136"/>
    </source>
</evidence>
<dbReference type="OrthoDB" id="6424755at2759"/>
<evidence type="ECO:0000313" key="7">
    <source>
        <dbReference type="Proteomes" id="UP000192247"/>
    </source>
</evidence>
<feature type="transmembrane region" description="Helical" evidence="5">
    <location>
        <begin position="12"/>
        <end position="30"/>
    </location>
</feature>
<dbReference type="Pfam" id="PF13520">
    <property type="entry name" value="AA_permease_2"/>
    <property type="match status" value="1"/>
</dbReference>
<dbReference type="PANTHER" id="PTHR11785">
    <property type="entry name" value="AMINO ACID TRANSPORTER"/>
    <property type="match status" value="1"/>
</dbReference>
<name>A0A1V9X7A7_9ACAR</name>
<protein>
    <submittedName>
        <fullName evidence="6">Y+L amino acid transporter 2-like</fullName>
    </submittedName>
</protein>
<dbReference type="Proteomes" id="UP000192247">
    <property type="component" value="Unassembled WGS sequence"/>
</dbReference>
<keyword evidence="3 5" id="KW-1133">Transmembrane helix</keyword>
<dbReference type="InterPro" id="IPR050598">
    <property type="entry name" value="AminoAcid_Transporter"/>
</dbReference>
<organism evidence="6 7">
    <name type="scientific">Tropilaelaps mercedesae</name>
    <dbReference type="NCBI Taxonomy" id="418985"/>
    <lineage>
        <taxon>Eukaryota</taxon>
        <taxon>Metazoa</taxon>
        <taxon>Ecdysozoa</taxon>
        <taxon>Arthropoda</taxon>
        <taxon>Chelicerata</taxon>
        <taxon>Arachnida</taxon>
        <taxon>Acari</taxon>
        <taxon>Parasitiformes</taxon>
        <taxon>Mesostigmata</taxon>
        <taxon>Gamasina</taxon>
        <taxon>Dermanyssoidea</taxon>
        <taxon>Laelapidae</taxon>
        <taxon>Tropilaelaps</taxon>
    </lineage>
</organism>
<gene>
    <name evidence="6" type="ORF">BIW11_01850</name>
</gene>
<dbReference type="GO" id="GO:0015179">
    <property type="term" value="F:L-amino acid transmembrane transporter activity"/>
    <property type="evidence" value="ECO:0007669"/>
    <property type="project" value="TreeGrafter"/>
</dbReference>
<dbReference type="AlphaFoldDB" id="A0A1V9X7A7"/>
<keyword evidence="7" id="KW-1185">Reference proteome</keyword>
<evidence type="ECO:0000256" key="1">
    <source>
        <dbReference type="ARBA" id="ARBA00004141"/>
    </source>
</evidence>
<accession>A0A1V9X7A7</accession>
<dbReference type="STRING" id="418985.A0A1V9X7A7"/>
<comment type="caution">
    <text evidence="6">The sequence shown here is derived from an EMBL/GenBank/DDBJ whole genome shotgun (WGS) entry which is preliminary data.</text>
</comment>
<sequence>MMWATRLQHSFVLTKIVTLSVIFVAGPAMLTAGHTDNLRMLWDRTTTNPSLFRLTPYNGLFSYAGWSYLNFVTEELRDPSYNLPLAIYASLPTVTNIYLLANLSYFVILFAAGVSSVTATAFMAFDHRRDSFSSARGKAIYLRC</sequence>
<dbReference type="GO" id="GO:0016020">
    <property type="term" value="C:membrane"/>
    <property type="evidence" value="ECO:0007669"/>
    <property type="project" value="UniProtKB-SubCell"/>
</dbReference>
<keyword evidence="4 5" id="KW-0472">Membrane</keyword>
<reference evidence="6 7" key="1">
    <citation type="journal article" date="2017" name="Gigascience">
        <title>Draft genome of the honey bee ectoparasitic mite, Tropilaelaps mercedesae, is shaped by the parasitic life history.</title>
        <authorList>
            <person name="Dong X."/>
            <person name="Armstrong S.D."/>
            <person name="Xia D."/>
            <person name="Makepeace B.L."/>
            <person name="Darby A.C."/>
            <person name="Kadowaki T."/>
        </authorList>
    </citation>
    <scope>NUCLEOTIDE SEQUENCE [LARGE SCALE GENOMIC DNA]</scope>
    <source>
        <strain evidence="6">Wuxi-XJTLU</strain>
    </source>
</reference>
<evidence type="ECO:0000256" key="3">
    <source>
        <dbReference type="ARBA" id="ARBA00022989"/>
    </source>
</evidence>
<evidence type="ECO:0000313" key="6">
    <source>
        <dbReference type="EMBL" id="OQR69417.1"/>
    </source>
</evidence>
<dbReference type="PANTHER" id="PTHR11785:SF240">
    <property type="entry name" value="LD25378P"/>
    <property type="match status" value="1"/>
</dbReference>
<proteinExistence type="predicted"/>